<evidence type="ECO:0000313" key="6">
    <source>
        <dbReference type="EMBL" id="AMK15020.1"/>
    </source>
</evidence>
<evidence type="ECO:0000256" key="5">
    <source>
        <dbReference type="SAM" id="Phobius"/>
    </source>
</evidence>
<keyword evidence="3 5" id="KW-1133">Transmembrane helix</keyword>
<dbReference type="Proteomes" id="UP000066376">
    <property type="component" value="Chromosome"/>
</dbReference>
<dbReference type="Pfam" id="PF01956">
    <property type="entry name" value="EMC3_TMCO1"/>
    <property type="match status" value="1"/>
</dbReference>
<comment type="subcellular location">
    <subcellularLocation>
        <location evidence="1">Membrane</location>
        <topology evidence="1">Multi-pass membrane protein</topology>
    </subcellularLocation>
</comment>
<reference evidence="7" key="4">
    <citation type="submission" date="2016-10" db="EMBL/GenBank/DDBJ databases">
        <authorList>
            <person name="de Groot N.N."/>
        </authorList>
    </citation>
    <scope>NUCLEOTIDE SEQUENCE [LARGE SCALE GENOMIC DNA]</scope>
    <source>
        <strain evidence="7">DSM 16632</strain>
    </source>
</reference>
<keyword evidence="8" id="KW-1185">Reference proteome</keyword>
<dbReference type="InterPro" id="IPR002809">
    <property type="entry name" value="EMC3/TMCO1"/>
</dbReference>
<feature type="transmembrane region" description="Helical" evidence="5">
    <location>
        <begin position="39"/>
        <end position="61"/>
    </location>
</feature>
<organism evidence="6 8">
    <name type="scientific">Methanobrevibacter olleyae</name>
    <dbReference type="NCBI Taxonomy" id="294671"/>
    <lineage>
        <taxon>Archaea</taxon>
        <taxon>Methanobacteriati</taxon>
        <taxon>Methanobacteriota</taxon>
        <taxon>Methanomada group</taxon>
        <taxon>Methanobacteria</taxon>
        <taxon>Methanobacteriales</taxon>
        <taxon>Methanobacteriaceae</taxon>
        <taxon>Methanobrevibacter</taxon>
    </lineage>
</organism>
<dbReference type="EMBL" id="CP014265">
    <property type="protein sequence ID" value="AMK15020.1"/>
    <property type="molecule type" value="Genomic_DNA"/>
</dbReference>
<keyword evidence="4 5" id="KW-0472">Membrane</keyword>
<evidence type="ECO:0000313" key="9">
    <source>
        <dbReference type="Proteomes" id="UP000183442"/>
    </source>
</evidence>
<gene>
    <name evidence="7" type="ORF">SAMN02910297_01343</name>
    <name evidence="6" type="ORF">YLM1_0463</name>
</gene>
<dbReference type="InterPro" id="IPR038978">
    <property type="entry name" value="MJ0935"/>
</dbReference>
<evidence type="ECO:0000313" key="7">
    <source>
        <dbReference type="EMBL" id="SFL62045.1"/>
    </source>
</evidence>
<dbReference type="GeneID" id="28488762"/>
<evidence type="ECO:0000313" key="8">
    <source>
        <dbReference type="Proteomes" id="UP000066376"/>
    </source>
</evidence>
<dbReference type="RefSeq" id="WP_067145918.1">
    <property type="nucleotide sequence ID" value="NZ_CP014265.1"/>
</dbReference>
<reference evidence="9" key="3">
    <citation type="submission" date="2016-10" db="EMBL/GenBank/DDBJ databases">
        <authorList>
            <person name="Varghese N."/>
        </authorList>
    </citation>
    <scope>NUCLEOTIDE SEQUENCE [LARGE SCALE GENOMIC DNA]</scope>
    <source>
        <strain evidence="9">DSM 16632</strain>
    </source>
</reference>
<protein>
    <submittedName>
        <fullName evidence="7">Uncharacterized membrane protein, DUF106 family</fullName>
    </submittedName>
</protein>
<keyword evidence="2 5" id="KW-0812">Transmembrane</keyword>
<evidence type="ECO:0000256" key="4">
    <source>
        <dbReference type="ARBA" id="ARBA00023136"/>
    </source>
</evidence>
<dbReference type="EMBL" id="FOTL01000023">
    <property type="protein sequence ID" value="SFL62045.1"/>
    <property type="molecule type" value="Genomic_DNA"/>
</dbReference>
<evidence type="ECO:0000256" key="2">
    <source>
        <dbReference type="ARBA" id="ARBA00022692"/>
    </source>
</evidence>
<sequence>MAYQGSFLLGISWLQPVFDAMNAVLNPLVQMDPTPNNPVLTVFVISLAISILTVTAQKLLVDQDKMNEMQARSKALQKELREAQASGDSKQMAKIQAKQMDMMQDQSEIMKMSFRPMIVTMIPILLIFAWMWQSAIHTIVVVFPPAVYYCTLTPIFHSLGQMFYGGSITTIPYGVGWLWWYFICTFGMSQIIRKFMGFKNGF</sequence>
<dbReference type="STRING" id="294671.YLM1_0463"/>
<feature type="transmembrane region" description="Helical" evidence="5">
    <location>
        <begin position="171"/>
        <end position="192"/>
    </location>
</feature>
<dbReference type="SMART" id="SM01415">
    <property type="entry name" value="DUF106"/>
    <property type="match status" value="1"/>
</dbReference>
<name>A0A126QY08_METOL</name>
<dbReference type="Proteomes" id="UP000183442">
    <property type="component" value="Unassembled WGS sequence"/>
</dbReference>
<evidence type="ECO:0000256" key="3">
    <source>
        <dbReference type="ARBA" id="ARBA00022989"/>
    </source>
</evidence>
<proteinExistence type="predicted"/>
<dbReference type="KEGG" id="mol:YLM1_0463"/>
<dbReference type="GO" id="GO:0016020">
    <property type="term" value="C:membrane"/>
    <property type="evidence" value="ECO:0007669"/>
    <property type="project" value="UniProtKB-SubCell"/>
</dbReference>
<reference evidence="6 8" key="1">
    <citation type="journal article" date="2016" name="Genome Announc.">
        <title>Draft Genome Sequence of the Rumen Methanogen Methanobrevibacter olleyae YLM1.</title>
        <authorList>
            <person name="Kelly W.J."/>
            <person name="Li D."/>
            <person name="Lambie S.C."/>
            <person name="Cox F."/>
            <person name="Attwood G.T."/>
            <person name="Altermann E."/>
            <person name="Leahy S.C."/>
        </authorList>
    </citation>
    <scope>NUCLEOTIDE SEQUENCE [LARGE SCALE GENOMIC DNA]</scope>
    <source>
        <strain evidence="6 8">YLM1</strain>
    </source>
</reference>
<evidence type="ECO:0000256" key="1">
    <source>
        <dbReference type="ARBA" id="ARBA00004141"/>
    </source>
</evidence>
<feature type="transmembrane region" description="Helical" evidence="5">
    <location>
        <begin position="112"/>
        <end position="132"/>
    </location>
</feature>
<reference evidence="8" key="2">
    <citation type="submission" date="2016-02" db="EMBL/GenBank/DDBJ databases">
        <title>The draft genome sequence of the rumen methanogen Methanobrevibacter olleyae YLM1.</title>
        <authorList>
            <consortium name="New Zealand Agricultural Greenhouse Gas Research Centre/Pastoral Greenhouse Gas Research Consortium"/>
            <person name="Kelly W.J."/>
            <person name="Li D."/>
            <person name="Lambie S.C."/>
            <person name="Attwood G.T."/>
            <person name="Altermann E."/>
            <person name="Leahy S.C."/>
        </authorList>
    </citation>
    <scope>NUCLEOTIDE SEQUENCE [LARGE SCALE GENOMIC DNA]</scope>
    <source>
        <strain evidence="8">YLM1</strain>
    </source>
</reference>
<dbReference type="OrthoDB" id="84619at2157"/>
<accession>A0A126QY08</accession>
<dbReference type="PANTHER" id="PTHR42198">
    <property type="entry name" value="INTEGRAL MEMBRANE PROTEIN"/>
    <property type="match status" value="1"/>
</dbReference>
<dbReference type="PATRIC" id="fig|294671.3.peg.479"/>
<dbReference type="PANTHER" id="PTHR42198:SF1">
    <property type="entry name" value="INTEGRAL MEMBRANE PROTEIN"/>
    <property type="match status" value="1"/>
</dbReference>
<dbReference type="AlphaFoldDB" id="A0A126QY08"/>